<evidence type="ECO:0000256" key="2">
    <source>
        <dbReference type="ARBA" id="ARBA00005135"/>
    </source>
</evidence>
<dbReference type="SUPFAM" id="SSF56784">
    <property type="entry name" value="HAD-like"/>
    <property type="match status" value="1"/>
</dbReference>
<dbReference type="EMBL" id="MKEK01000001">
    <property type="protein sequence ID" value="OEY69185.1"/>
    <property type="molecule type" value="Genomic_DNA"/>
</dbReference>
<dbReference type="InterPro" id="IPR050582">
    <property type="entry name" value="HAD-like_SerB"/>
</dbReference>
<comment type="cofactor">
    <cofactor evidence="1">
        <name>Mg(2+)</name>
        <dbReference type="ChEBI" id="CHEBI:18420"/>
    </cofactor>
</comment>
<dbReference type="Gene3D" id="3.30.70.2020">
    <property type="match status" value="1"/>
</dbReference>
<dbReference type="GO" id="GO:0006564">
    <property type="term" value="P:L-serine biosynthetic process"/>
    <property type="evidence" value="ECO:0007669"/>
    <property type="project" value="UniProtKB-KW"/>
</dbReference>
<evidence type="ECO:0000256" key="6">
    <source>
        <dbReference type="ARBA" id="ARBA00022605"/>
    </source>
</evidence>
<evidence type="ECO:0000313" key="16">
    <source>
        <dbReference type="Proteomes" id="UP000242258"/>
    </source>
</evidence>
<dbReference type="Gene3D" id="3.40.50.1000">
    <property type="entry name" value="HAD superfamily/HAD-like"/>
    <property type="match status" value="1"/>
</dbReference>
<evidence type="ECO:0000256" key="5">
    <source>
        <dbReference type="ARBA" id="ARBA00015196"/>
    </source>
</evidence>
<keyword evidence="16" id="KW-1185">Reference proteome</keyword>
<dbReference type="AlphaFoldDB" id="A0A1E7Q4T6"/>
<evidence type="ECO:0000256" key="10">
    <source>
        <dbReference type="ARBA" id="ARBA00023299"/>
    </source>
</evidence>
<dbReference type="GO" id="GO:0000287">
    <property type="term" value="F:magnesium ion binding"/>
    <property type="evidence" value="ECO:0007669"/>
    <property type="project" value="TreeGrafter"/>
</dbReference>
<dbReference type="GO" id="GO:0005737">
    <property type="term" value="C:cytoplasm"/>
    <property type="evidence" value="ECO:0007669"/>
    <property type="project" value="TreeGrafter"/>
</dbReference>
<dbReference type="NCBIfam" id="TIGR01488">
    <property type="entry name" value="HAD-SF-IB"/>
    <property type="match status" value="1"/>
</dbReference>
<comment type="catalytic activity">
    <reaction evidence="12">
        <text>O-phospho-L-serine + H2O = L-serine + phosphate</text>
        <dbReference type="Rhea" id="RHEA:21208"/>
        <dbReference type="ChEBI" id="CHEBI:15377"/>
        <dbReference type="ChEBI" id="CHEBI:33384"/>
        <dbReference type="ChEBI" id="CHEBI:43474"/>
        <dbReference type="ChEBI" id="CHEBI:57524"/>
        <dbReference type="EC" id="3.1.3.3"/>
    </reaction>
</comment>
<feature type="active site" description="Proton donor" evidence="14">
    <location>
        <position position="173"/>
    </location>
</feature>
<dbReference type="Pfam" id="PF00702">
    <property type="entry name" value="Hydrolase"/>
    <property type="match status" value="1"/>
</dbReference>
<comment type="pathway">
    <text evidence="2">Amino-acid biosynthesis; L-serine biosynthesis; L-serine from 3-phospho-D-glycerate: step 3/3.</text>
</comment>
<dbReference type="SFLD" id="SFLDF00029">
    <property type="entry name" value="phosphoserine_phosphatase"/>
    <property type="match status" value="1"/>
</dbReference>
<keyword evidence="8" id="KW-0378">Hydrolase</keyword>
<dbReference type="InterPro" id="IPR036412">
    <property type="entry name" value="HAD-like_sf"/>
</dbReference>
<keyword evidence="7" id="KW-0479">Metal-binding</keyword>
<reference evidence="16" key="1">
    <citation type="submission" date="2016-09" db="EMBL/GenBank/DDBJ databases">
        <authorList>
            <person name="Wan X."/>
            <person name="Hou S."/>
        </authorList>
    </citation>
    <scope>NUCLEOTIDE SEQUENCE [LARGE SCALE GENOMIC DNA]</scope>
    <source>
        <strain evidence="16">KH87</strain>
    </source>
</reference>
<keyword evidence="10" id="KW-0718">Serine biosynthesis</keyword>
<dbReference type="InterPro" id="IPR004469">
    <property type="entry name" value="PSP"/>
</dbReference>
<dbReference type="UniPathway" id="UPA00135">
    <property type="reaction ID" value="UER00198"/>
</dbReference>
<dbReference type="Gene3D" id="1.10.150.210">
    <property type="entry name" value="Phosphoserine phosphatase, domain 2"/>
    <property type="match status" value="1"/>
</dbReference>
<dbReference type="GO" id="GO:0036424">
    <property type="term" value="F:L-phosphoserine phosphatase activity"/>
    <property type="evidence" value="ECO:0007669"/>
    <property type="project" value="InterPro"/>
</dbReference>
<dbReference type="SFLD" id="SFLDG01136">
    <property type="entry name" value="C1.6:_Phosphoserine_Phosphatas"/>
    <property type="match status" value="1"/>
</dbReference>
<dbReference type="CDD" id="cd07500">
    <property type="entry name" value="HAD_PSP"/>
    <property type="match status" value="1"/>
</dbReference>
<dbReference type="PANTHER" id="PTHR43344">
    <property type="entry name" value="PHOSPHOSERINE PHOSPHATASE"/>
    <property type="match status" value="1"/>
</dbReference>
<comment type="similarity">
    <text evidence="3">Belongs to the HAD-like hydrolase superfamily. SerB family.</text>
</comment>
<evidence type="ECO:0000313" key="15">
    <source>
        <dbReference type="EMBL" id="OEY69185.1"/>
    </source>
</evidence>
<dbReference type="FunFam" id="1.10.150.210:FF:000001">
    <property type="entry name" value="Phosphoserine phosphatase"/>
    <property type="match status" value="1"/>
</dbReference>
<evidence type="ECO:0000256" key="7">
    <source>
        <dbReference type="ARBA" id="ARBA00022723"/>
    </source>
</evidence>
<evidence type="ECO:0000256" key="13">
    <source>
        <dbReference type="ARBA" id="ARBA00048523"/>
    </source>
</evidence>
<accession>A0A1E7Q4T6</accession>
<name>A0A1E7Q4T6_9GAMM</name>
<gene>
    <name evidence="15" type="ORF">BI198_06070</name>
</gene>
<evidence type="ECO:0000256" key="12">
    <source>
        <dbReference type="ARBA" id="ARBA00048138"/>
    </source>
</evidence>
<evidence type="ECO:0000256" key="8">
    <source>
        <dbReference type="ARBA" id="ARBA00022801"/>
    </source>
</evidence>
<dbReference type="NCBIfam" id="TIGR00338">
    <property type="entry name" value="serB"/>
    <property type="match status" value="1"/>
</dbReference>
<feature type="active site" description="Nucleophile" evidence="14">
    <location>
        <position position="171"/>
    </location>
</feature>
<evidence type="ECO:0000256" key="3">
    <source>
        <dbReference type="ARBA" id="ARBA00009184"/>
    </source>
</evidence>
<protein>
    <recommendedName>
        <fullName evidence="5">Phosphoserine phosphatase</fullName>
        <ecNumber evidence="4">3.1.3.3</ecNumber>
    </recommendedName>
    <alternativeName>
        <fullName evidence="11">O-phosphoserine phosphohydrolase</fullName>
    </alternativeName>
</protein>
<evidence type="ECO:0000256" key="9">
    <source>
        <dbReference type="ARBA" id="ARBA00022842"/>
    </source>
</evidence>
<dbReference type="Proteomes" id="UP000242258">
    <property type="component" value="Unassembled WGS sequence"/>
</dbReference>
<dbReference type="EC" id="3.1.3.3" evidence="4"/>
<evidence type="ECO:0000256" key="14">
    <source>
        <dbReference type="PIRSR" id="PIRSR604469-1"/>
    </source>
</evidence>
<sequence length="371" mass="39611">MGNRVSFLYQIPTQATTTQAESTTTNLLSLLQLNQHYRLTSTDNQLLLVSATAVAGLNHTEADLAKAQRDHAMPSSTPSHASPVLRLFAGELSGHILQKILHIVAANEPVVSLRCIQPHTDLAMALELALPKPLNPAQQQQLAELAAMHTLELLYLPTRPTLSQPGLLVMDMDSTAIQIECIDEIAILAGVGAEVAKVTAQAMNGELDFAQSLIARVATLKGADSAILAQVLAEMPIMPGLAALVSQLQQHNWQVAIASGGFTYFTQALQQRFALTASFANQLEIIDGTLTGKVIGDIVDAQTKATVVAQLATQYQIEPSQTVAIGDGANDIPMLKAAHYGVAFHAKAAVQAQAKYAIKQGSLLQLLYLFD</sequence>
<evidence type="ECO:0000256" key="11">
    <source>
        <dbReference type="ARBA" id="ARBA00031693"/>
    </source>
</evidence>
<organism evidence="15 16">
    <name type="scientific">Rheinheimera salexigens</name>
    <dbReference type="NCBI Taxonomy" id="1628148"/>
    <lineage>
        <taxon>Bacteria</taxon>
        <taxon>Pseudomonadati</taxon>
        <taxon>Pseudomonadota</taxon>
        <taxon>Gammaproteobacteria</taxon>
        <taxon>Chromatiales</taxon>
        <taxon>Chromatiaceae</taxon>
        <taxon>Rheinheimera</taxon>
    </lineage>
</organism>
<keyword evidence="9" id="KW-0460">Magnesium</keyword>
<evidence type="ECO:0000256" key="1">
    <source>
        <dbReference type="ARBA" id="ARBA00001946"/>
    </source>
</evidence>
<keyword evidence="6" id="KW-0028">Amino-acid biosynthesis</keyword>
<dbReference type="SFLD" id="SFLDS00003">
    <property type="entry name" value="Haloacid_Dehalogenase"/>
    <property type="match status" value="1"/>
</dbReference>
<dbReference type="InterPro" id="IPR023214">
    <property type="entry name" value="HAD_sf"/>
</dbReference>
<evidence type="ECO:0000256" key="4">
    <source>
        <dbReference type="ARBA" id="ARBA00012640"/>
    </source>
</evidence>
<comment type="caution">
    <text evidence="15">The sequence shown here is derived from an EMBL/GenBank/DDBJ whole genome shotgun (WGS) entry which is preliminary data.</text>
</comment>
<comment type="catalytic activity">
    <reaction evidence="13">
        <text>O-phospho-D-serine + H2O = D-serine + phosphate</text>
        <dbReference type="Rhea" id="RHEA:24873"/>
        <dbReference type="ChEBI" id="CHEBI:15377"/>
        <dbReference type="ChEBI" id="CHEBI:35247"/>
        <dbReference type="ChEBI" id="CHEBI:43474"/>
        <dbReference type="ChEBI" id="CHEBI:58680"/>
        <dbReference type="EC" id="3.1.3.3"/>
    </reaction>
</comment>
<dbReference type="SFLD" id="SFLDG01137">
    <property type="entry name" value="C1.6.1:_Phosphoserine_Phosphat"/>
    <property type="match status" value="1"/>
</dbReference>
<proteinExistence type="inferred from homology"/>
<dbReference type="STRING" id="1628148.BI198_06070"/>
<dbReference type="PANTHER" id="PTHR43344:SF2">
    <property type="entry name" value="PHOSPHOSERINE PHOSPHATASE"/>
    <property type="match status" value="1"/>
</dbReference>